<keyword evidence="2" id="KW-1185">Reference proteome</keyword>
<dbReference type="Proteomes" id="UP001186944">
    <property type="component" value="Unassembled WGS sequence"/>
</dbReference>
<evidence type="ECO:0000313" key="2">
    <source>
        <dbReference type="Proteomes" id="UP001186944"/>
    </source>
</evidence>
<reference evidence="1" key="1">
    <citation type="submission" date="2019-08" db="EMBL/GenBank/DDBJ databases">
        <title>The improved chromosome-level genome for the pearl oyster Pinctada fucata martensii using PacBio sequencing and Hi-C.</title>
        <authorList>
            <person name="Zheng Z."/>
        </authorList>
    </citation>
    <scope>NUCLEOTIDE SEQUENCE</scope>
    <source>
        <strain evidence="1">ZZ-2019</strain>
        <tissue evidence="1">Adductor muscle</tissue>
    </source>
</reference>
<proteinExistence type="predicted"/>
<evidence type="ECO:0000313" key="1">
    <source>
        <dbReference type="EMBL" id="KAK3106336.1"/>
    </source>
</evidence>
<dbReference type="EMBL" id="VSWD01000003">
    <property type="protein sequence ID" value="KAK3106336.1"/>
    <property type="molecule type" value="Genomic_DNA"/>
</dbReference>
<dbReference type="AlphaFoldDB" id="A0AA88YK48"/>
<protein>
    <recommendedName>
        <fullName evidence="3">IgGFc-binding protein N-terminal domain-containing protein</fullName>
    </recommendedName>
</protein>
<dbReference type="PANTHER" id="PTHR46534:SF1">
    <property type="entry name" value="IGGFC-BINDING PROTEIN N-TERMINAL DOMAIN-CONTAINING PROTEIN"/>
    <property type="match status" value="1"/>
</dbReference>
<organism evidence="1 2">
    <name type="scientific">Pinctada imbricata</name>
    <name type="common">Atlantic pearl-oyster</name>
    <name type="synonym">Pinctada martensii</name>
    <dbReference type="NCBI Taxonomy" id="66713"/>
    <lineage>
        <taxon>Eukaryota</taxon>
        <taxon>Metazoa</taxon>
        <taxon>Spiralia</taxon>
        <taxon>Lophotrochozoa</taxon>
        <taxon>Mollusca</taxon>
        <taxon>Bivalvia</taxon>
        <taxon>Autobranchia</taxon>
        <taxon>Pteriomorphia</taxon>
        <taxon>Pterioida</taxon>
        <taxon>Pterioidea</taxon>
        <taxon>Pteriidae</taxon>
        <taxon>Pinctada</taxon>
    </lineage>
</organism>
<comment type="caution">
    <text evidence="1">The sequence shown here is derived from an EMBL/GenBank/DDBJ whole genome shotgun (WGS) entry which is preliminary data.</text>
</comment>
<evidence type="ECO:0008006" key="3">
    <source>
        <dbReference type="Google" id="ProtNLM"/>
    </source>
</evidence>
<gene>
    <name evidence="1" type="ORF">FSP39_017966</name>
</gene>
<dbReference type="PANTHER" id="PTHR46534">
    <property type="entry name" value="IGGFC_BINDING DOMAIN-CONTAINING PROTEIN"/>
    <property type="match status" value="1"/>
</dbReference>
<sequence>MNVTLHKQHRRLVGRMIKLDKKFEEIQTLVSTMASDIENNKLLMTPLYNKIDSIEEKLEMLMACRDGNGTDSLQRYAAGTKIGDFIEKQQTSKPKYRTCNSHMGKEYIIMFPRAFWNPKLPQVLISSVDDTTVTFESPHPGINRTVNVTADRGIVVNLPKSIFQQGSTTENKGILLRSTCDISVMGFPISDMEGNDKGDIYNAIPVKNLGKSYLYIGYDHSVMSVVALYDNTHLNITITGWNSPVPLSGTRVKKERYQTGDVIQLTLQRLSTFQLFGDSYLLNIRVDRSYQGYRRQQKMKARVPYLVSTSVPSAVIQMTYIWTSLVFPSQTLIPSLSHFSNFYKFITPTRPVFCHHVAIIILEKFSDGLRFDGVAIRDWTLDIHVLPDERVDYNVIMLKIGPGQHEVFHIDSNVTFGIIIQGMSSNLTYGFPAGLRLSDVCH</sequence>
<name>A0AA88YK48_PINIB</name>
<accession>A0AA88YK48</accession>